<sequence>MNRVSAPPAADGSQVPAATPIAAPAIGTITATSADPARTVPAGHAGVSVSSSRPRQSAPARPPAGTSVSSATVRRAGRTGSAAAASRAPCR</sequence>
<evidence type="ECO:0000313" key="2">
    <source>
        <dbReference type="EMBL" id="GID67684.1"/>
    </source>
</evidence>
<feature type="region of interest" description="Disordered" evidence="1">
    <location>
        <begin position="33"/>
        <end position="91"/>
    </location>
</feature>
<proteinExistence type="predicted"/>
<organism evidence="2 3">
    <name type="scientific">Actinoplanes cyaneus</name>
    <dbReference type="NCBI Taxonomy" id="52696"/>
    <lineage>
        <taxon>Bacteria</taxon>
        <taxon>Bacillati</taxon>
        <taxon>Actinomycetota</taxon>
        <taxon>Actinomycetes</taxon>
        <taxon>Micromonosporales</taxon>
        <taxon>Micromonosporaceae</taxon>
        <taxon>Actinoplanes</taxon>
    </lineage>
</organism>
<evidence type="ECO:0000313" key="3">
    <source>
        <dbReference type="Proteomes" id="UP000619479"/>
    </source>
</evidence>
<evidence type="ECO:0000256" key="1">
    <source>
        <dbReference type="SAM" id="MobiDB-lite"/>
    </source>
</evidence>
<dbReference type="EMBL" id="BOMH01000041">
    <property type="protein sequence ID" value="GID67684.1"/>
    <property type="molecule type" value="Genomic_DNA"/>
</dbReference>
<name>A0A919M9M4_9ACTN</name>
<gene>
    <name evidence="2" type="ORF">Acy02nite_55650</name>
</gene>
<dbReference type="RefSeq" id="WP_203745688.1">
    <property type="nucleotide sequence ID" value="NZ_BOMH01000041.1"/>
</dbReference>
<dbReference type="AlphaFoldDB" id="A0A919M9M4"/>
<feature type="compositionally biased region" description="Low complexity" evidence="1">
    <location>
        <begin position="50"/>
        <end position="59"/>
    </location>
</feature>
<keyword evidence="3" id="KW-1185">Reference proteome</keyword>
<comment type="caution">
    <text evidence="2">The sequence shown here is derived from an EMBL/GenBank/DDBJ whole genome shotgun (WGS) entry which is preliminary data.</text>
</comment>
<dbReference type="Proteomes" id="UP000619479">
    <property type="component" value="Unassembled WGS sequence"/>
</dbReference>
<feature type="compositionally biased region" description="Low complexity" evidence="1">
    <location>
        <begin position="71"/>
        <end position="91"/>
    </location>
</feature>
<reference evidence="2" key="1">
    <citation type="submission" date="2021-01" db="EMBL/GenBank/DDBJ databases">
        <title>Whole genome shotgun sequence of Actinoplanes cyaneus NBRC 14990.</title>
        <authorList>
            <person name="Komaki H."/>
            <person name="Tamura T."/>
        </authorList>
    </citation>
    <scope>NUCLEOTIDE SEQUENCE</scope>
    <source>
        <strain evidence="2">NBRC 14990</strain>
    </source>
</reference>
<accession>A0A919M9M4</accession>
<protein>
    <submittedName>
        <fullName evidence="2">Uncharacterized protein</fullName>
    </submittedName>
</protein>